<protein>
    <recommendedName>
        <fullName evidence="3">17 kDa surface antigen</fullName>
    </recommendedName>
</protein>
<accession>A0A840FEH3</accession>
<dbReference type="GO" id="GO:0009279">
    <property type="term" value="C:cell outer membrane"/>
    <property type="evidence" value="ECO:0007669"/>
    <property type="project" value="UniProtKB-SubCell"/>
</dbReference>
<sequence length="143" mass="15359">MLKKFSIGAGALAMGLASLTPVAASAQQYGGRGYYDYGRGYDDDGYRDHDRAYRRAARDGWNQQPRYDQGDRYYRDGRAYSYNQRRCQDGTIGTVVGALAGGLLGRTIDSRGDRTLGTVLGAGAGALAGNAVGRSGNPGYCRR</sequence>
<dbReference type="EMBL" id="JACIEV010000007">
    <property type="protein sequence ID" value="MBB4154616.1"/>
    <property type="molecule type" value="Genomic_DNA"/>
</dbReference>
<reference evidence="8 9" key="1">
    <citation type="submission" date="2020-08" db="EMBL/GenBank/DDBJ databases">
        <title>Genomic Encyclopedia of Type Strains, Phase IV (KMG-IV): sequencing the most valuable type-strain genomes for metagenomic binning, comparative biology and taxonomic classification.</title>
        <authorList>
            <person name="Goeker M."/>
        </authorList>
    </citation>
    <scope>NUCLEOTIDE SEQUENCE [LARGE SCALE GENOMIC DNA]</scope>
    <source>
        <strain evidence="8 9">YC6723</strain>
    </source>
</reference>
<evidence type="ECO:0000256" key="2">
    <source>
        <dbReference type="ARBA" id="ARBA00008681"/>
    </source>
</evidence>
<gene>
    <name evidence="8" type="ORF">GGQ80_002532</name>
</gene>
<keyword evidence="5" id="KW-0449">Lipoprotein</keyword>
<evidence type="ECO:0000313" key="8">
    <source>
        <dbReference type="EMBL" id="MBB4154616.1"/>
    </source>
</evidence>
<dbReference type="InterPro" id="IPR008816">
    <property type="entry name" value="Gly_zipper_2TM_dom"/>
</dbReference>
<dbReference type="Pfam" id="PF05433">
    <property type="entry name" value="Rick_17kDa_Anti"/>
    <property type="match status" value="1"/>
</dbReference>
<dbReference type="Proteomes" id="UP000529795">
    <property type="component" value="Unassembled WGS sequence"/>
</dbReference>
<evidence type="ECO:0000256" key="4">
    <source>
        <dbReference type="ARBA" id="ARBA00023136"/>
    </source>
</evidence>
<proteinExistence type="inferred from homology"/>
<feature type="domain" description="Glycine zipper 2TM" evidence="7">
    <location>
        <begin position="92"/>
        <end position="133"/>
    </location>
</feature>
<feature type="chain" id="PRO_5032672774" description="17 kDa surface antigen" evidence="6">
    <location>
        <begin position="27"/>
        <end position="143"/>
    </location>
</feature>
<keyword evidence="9" id="KW-1185">Reference proteome</keyword>
<dbReference type="InterPro" id="IPR051407">
    <property type="entry name" value="Bact_OM_lipoprot/Surf_antigen"/>
</dbReference>
<organism evidence="8 9">
    <name type="scientific">Sphingomonas jinjuensis</name>
    <dbReference type="NCBI Taxonomy" id="535907"/>
    <lineage>
        <taxon>Bacteria</taxon>
        <taxon>Pseudomonadati</taxon>
        <taxon>Pseudomonadota</taxon>
        <taxon>Alphaproteobacteria</taxon>
        <taxon>Sphingomonadales</taxon>
        <taxon>Sphingomonadaceae</taxon>
        <taxon>Sphingomonas</taxon>
    </lineage>
</organism>
<dbReference type="AlphaFoldDB" id="A0A840FEH3"/>
<keyword evidence="4" id="KW-0472">Membrane</keyword>
<evidence type="ECO:0000256" key="1">
    <source>
        <dbReference type="ARBA" id="ARBA00004459"/>
    </source>
</evidence>
<dbReference type="PANTHER" id="PTHR35603">
    <property type="match status" value="1"/>
</dbReference>
<evidence type="ECO:0000256" key="6">
    <source>
        <dbReference type="SAM" id="SignalP"/>
    </source>
</evidence>
<evidence type="ECO:0000259" key="7">
    <source>
        <dbReference type="Pfam" id="PF05433"/>
    </source>
</evidence>
<evidence type="ECO:0000256" key="5">
    <source>
        <dbReference type="ARBA" id="ARBA00023288"/>
    </source>
</evidence>
<dbReference type="RefSeq" id="WP_183985313.1">
    <property type="nucleotide sequence ID" value="NZ_JACIEV010000007.1"/>
</dbReference>
<comment type="caution">
    <text evidence="8">The sequence shown here is derived from an EMBL/GenBank/DDBJ whole genome shotgun (WGS) entry which is preliminary data.</text>
</comment>
<comment type="similarity">
    <text evidence="2">Belongs to the rickettsiale 17 kDa surface antigen family.</text>
</comment>
<comment type="subcellular location">
    <subcellularLocation>
        <location evidence="1">Cell outer membrane</location>
        <topology evidence="1">Lipid-anchor</topology>
    </subcellularLocation>
</comment>
<feature type="signal peptide" evidence="6">
    <location>
        <begin position="1"/>
        <end position="26"/>
    </location>
</feature>
<keyword evidence="6" id="KW-0732">Signal</keyword>
<evidence type="ECO:0000256" key="3">
    <source>
        <dbReference type="ARBA" id="ARBA00015281"/>
    </source>
</evidence>
<evidence type="ECO:0000313" key="9">
    <source>
        <dbReference type="Proteomes" id="UP000529795"/>
    </source>
</evidence>
<dbReference type="PANTHER" id="PTHR35603:SF2">
    <property type="entry name" value="OUTER MEMBRANE LIPOPROTEIN"/>
    <property type="match status" value="1"/>
</dbReference>
<name>A0A840FEH3_9SPHN</name>